<comment type="caution">
    <text evidence="2">The sequence shown here is derived from an EMBL/GenBank/DDBJ whole genome shotgun (WGS) entry which is preliminary data.</text>
</comment>
<feature type="domain" description="Beta-lactamase-related" evidence="1">
    <location>
        <begin position="25"/>
        <end position="299"/>
    </location>
</feature>
<dbReference type="Gene3D" id="3.40.710.10">
    <property type="entry name" value="DD-peptidase/beta-lactamase superfamily"/>
    <property type="match status" value="1"/>
</dbReference>
<evidence type="ECO:0000313" key="3">
    <source>
        <dbReference type="Proteomes" id="UP001501251"/>
    </source>
</evidence>
<dbReference type="InterPro" id="IPR050789">
    <property type="entry name" value="Diverse_Enzym_Activities"/>
</dbReference>
<accession>A0ABP8AET8</accession>
<protein>
    <recommendedName>
        <fullName evidence="1">Beta-lactamase-related domain-containing protein</fullName>
    </recommendedName>
</protein>
<organism evidence="2 3">
    <name type="scientific">Streptosporangium oxazolinicum</name>
    <dbReference type="NCBI Taxonomy" id="909287"/>
    <lineage>
        <taxon>Bacteria</taxon>
        <taxon>Bacillati</taxon>
        <taxon>Actinomycetota</taxon>
        <taxon>Actinomycetes</taxon>
        <taxon>Streptosporangiales</taxon>
        <taxon>Streptosporangiaceae</taxon>
        <taxon>Streptosporangium</taxon>
    </lineage>
</organism>
<sequence length="321" mass="34713">MSSDTLTDRLTLAVERGRVPDLHGVVAVRHGRVILEHYGEGEDFRLNEPLGRVRFTPGTLHDVRSITKNVVGLLYGIALADGEVPEPREPLLRHFPEYPDLAEDPPRAALTVEHALTMTLGLEWDESAPYTSAANSEVAMELAPDRYRYVLGQRIVDEPGSRWSYCGGATALVARLIEKGTGRGVADYARARLFEPLGIARFEWSTGADGVAMAAAGLRLTPRDLLAIGRLVLDGGGGVVPSSWLKAALHPHVRIDEGSGYGYHWYSGDTWTGGFGNGGQRIYVAPALDLVVAVTAGQYDRPDQPTASVVLDEVILAGIRP</sequence>
<evidence type="ECO:0000313" key="2">
    <source>
        <dbReference type="EMBL" id="GAA4182823.1"/>
    </source>
</evidence>
<dbReference type="RefSeq" id="WP_344915266.1">
    <property type="nucleotide sequence ID" value="NZ_BAABAQ010000001.1"/>
</dbReference>
<evidence type="ECO:0000259" key="1">
    <source>
        <dbReference type="Pfam" id="PF00144"/>
    </source>
</evidence>
<dbReference type="PANTHER" id="PTHR43283:SF7">
    <property type="entry name" value="BETA-LACTAMASE-RELATED DOMAIN-CONTAINING PROTEIN"/>
    <property type="match status" value="1"/>
</dbReference>
<keyword evidence="3" id="KW-1185">Reference proteome</keyword>
<dbReference type="EMBL" id="BAABAQ010000001">
    <property type="protein sequence ID" value="GAA4182823.1"/>
    <property type="molecule type" value="Genomic_DNA"/>
</dbReference>
<gene>
    <name evidence="2" type="ORF">GCM10022252_09360</name>
</gene>
<dbReference type="Pfam" id="PF00144">
    <property type="entry name" value="Beta-lactamase"/>
    <property type="match status" value="1"/>
</dbReference>
<proteinExistence type="predicted"/>
<dbReference type="PANTHER" id="PTHR43283">
    <property type="entry name" value="BETA-LACTAMASE-RELATED"/>
    <property type="match status" value="1"/>
</dbReference>
<dbReference type="SUPFAM" id="SSF56601">
    <property type="entry name" value="beta-lactamase/transpeptidase-like"/>
    <property type="match status" value="1"/>
</dbReference>
<dbReference type="InterPro" id="IPR001466">
    <property type="entry name" value="Beta-lactam-related"/>
</dbReference>
<reference evidence="3" key="1">
    <citation type="journal article" date="2019" name="Int. J. Syst. Evol. Microbiol.">
        <title>The Global Catalogue of Microorganisms (GCM) 10K type strain sequencing project: providing services to taxonomists for standard genome sequencing and annotation.</title>
        <authorList>
            <consortium name="The Broad Institute Genomics Platform"/>
            <consortium name="The Broad Institute Genome Sequencing Center for Infectious Disease"/>
            <person name="Wu L."/>
            <person name="Ma J."/>
        </authorList>
    </citation>
    <scope>NUCLEOTIDE SEQUENCE [LARGE SCALE GENOMIC DNA]</scope>
    <source>
        <strain evidence="3">JCM 17388</strain>
    </source>
</reference>
<name>A0ABP8AET8_9ACTN</name>
<dbReference type="InterPro" id="IPR012338">
    <property type="entry name" value="Beta-lactam/transpept-like"/>
</dbReference>
<dbReference type="Proteomes" id="UP001501251">
    <property type="component" value="Unassembled WGS sequence"/>
</dbReference>